<evidence type="ECO:0000256" key="3">
    <source>
        <dbReference type="ARBA" id="ARBA00022833"/>
    </source>
</evidence>
<evidence type="ECO:0000313" key="5">
    <source>
        <dbReference type="EMBL" id="EEZ97435.1"/>
    </source>
</evidence>
<proteinExistence type="predicted"/>
<reference evidence="5 6" key="1">
    <citation type="journal article" date="2008" name="Nature">
        <title>The genome of the model beetle and pest Tribolium castaneum.</title>
        <authorList>
            <consortium name="Tribolium Genome Sequencing Consortium"/>
            <person name="Richards S."/>
            <person name="Gibbs R.A."/>
            <person name="Weinstock G.M."/>
            <person name="Brown S.J."/>
            <person name="Denell R."/>
            <person name="Beeman R.W."/>
            <person name="Gibbs R."/>
            <person name="Beeman R.W."/>
            <person name="Brown S.J."/>
            <person name="Bucher G."/>
            <person name="Friedrich M."/>
            <person name="Grimmelikhuijzen C.J."/>
            <person name="Klingler M."/>
            <person name="Lorenzen M."/>
            <person name="Richards S."/>
            <person name="Roth S."/>
            <person name="Schroder R."/>
            <person name="Tautz D."/>
            <person name="Zdobnov E.M."/>
            <person name="Muzny D."/>
            <person name="Gibbs R.A."/>
            <person name="Weinstock G.M."/>
            <person name="Attaway T."/>
            <person name="Bell S."/>
            <person name="Buhay C.J."/>
            <person name="Chandrabose M.N."/>
            <person name="Chavez D."/>
            <person name="Clerk-Blankenburg K.P."/>
            <person name="Cree A."/>
            <person name="Dao M."/>
            <person name="Davis C."/>
            <person name="Chacko J."/>
            <person name="Dinh H."/>
            <person name="Dugan-Rocha S."/>
            <person name="Fowler G."/>
            <person name="Garner T.T."/>
            <person name="Garnes J."/>
            <person name="Gnirke A."/>
            <person name="Hawes A."/>
            <person name="Hernandez J."/>
            <person name="Hines S."/>
            <person name="Holder M."/>
            <person name="Hume J."/>
            <person name="Jhangiani S.N."/>
            <person name="Joshi V."/>
            <person name="Khan Z.M."/>
            <person name="Jackson L."/>
            <person name="Kovar C."/>
            <person name="Kowis A."/>
            <person name="Lee S."/>
            <person name="Lewis L.R."/>
            <person name="Margolis J."/>
            <person name="Morgan M."/>
            <person name="Nazareth L.V."/>
            <person name="Nguyen N."/>
            <person name="Okwuonu G."/>
            <person name="Parker D."/>
            <person name="Richards S."/>
            <person name="Ruiz S.J."/>
            <person name="Santibanez J."/>
            <person name="Savard J."/>
            <person name="Scherer S.E."/>
            <person name="Schneider B."/>
            <person name="Sodergren E."/>
            <person name="Tautz D."/>
            <person name="Vattahil S."/>
            <person name="Villasana D."/>
            <person name="White C.S."/>
            <person name="Wright R."/>
            <person name="Park Y."/>
            <person name="Beeman R.W."/>
            <person name="Lord J."/>
            <person name="Oppert B."/>
            <person name="Lorenzen M."/>
            <person name="Brown S."/>
            <person name="Wang L."/>
            <person name="Savard J."/>
            <person name="Tautz D."/>
            <person name="Richards S."/>
            <person name="Weinstock G."/>
            <person name="Gibbs R.A."/>
            <person name="Liu Y."/>
            <person name="Worley K."/>
            <person name="Weinstock G."/>
            <person name="Elsik C.G."/>
            <person name="Reese J.T."/>
            <person name="Elhaik E."/>
            <person name="Landan G."/>
            <person name="Graur D."/>
            <person name="Arensburger P."/>
            <person name="Atkinson P."/>
            <person name="Beeman R.W."/>
            <person name="Beidler J."/>
            <person name="Brown S.J."/>
            <person name="Demuth J.P."/>
            <person name="Drury D.W."/>
            <person name="Du Y.Z."/>
            <person name="Fujiwara H."/>
            <person name="Lorenzen M."/>
            <person name="Maselli V."/>
            <person name="Osanai M."/>
            <person name="Park Y."/>
            <person name="Robertson H.M."/>
            <person name="Tu Z."/>
            <person name="Wang J.J."/>
            <person name="Wang S."/>
            <person name="Richards S."/>
            <person name="Song H."/>
            <person name="Zhang L."/>
            <person name="Sodergren E."/>
            <person name="Werner D."/>
            <person name="Stanke M."/>
            <person name="Morgenstern B."/>
            <person name="Solovyev V."/>
            <person name="Kosarev P."/>
            <person name="Brown G."/>
            <person name="Chen H.C."/>
            <person name="Ermolaeva O."/>
            <person name="Hlavina W."/>
            <person name="Kapustin Y."/>
            <person name="Kiryutin B."/>
            <person name="Kitts P."/>
            <person name="Maglott D."/>
            <person name="Pruitt K."/>
            <person name="Sapojnikov V."/>
            <person name="Souvorov A."/>
            <person name="Mackey A.J."/>
            <person name="Waterhouse R.M."/>
            <person name="Wyder S."/>
            <person name="Zdobnov E.M."/>
            <person name="Zdobnov E.M."/>
            <person name="Wyder S."/>
            <person name="Kriventseva E.V."/>
            <person name="Kadowaki T."/>
            <person name="Bork P."/>
            <person name="Aranda M."/>
            <person name="Bao R."/>
            <person name="Beermann A."/>
            <person name="Berns N."/>
            <person name="Bolognesi R."/>
            <person name="Bonneton F."/>
            <person name="Bopp D."/>
            <person name="Brown S.J."/>
            <person name="Bucher G."/>
            <person name="Butts T."/>
            <person name="Chaumot A."/>
            <person name="Denell R.E."/>
            <person name="Ferrier D.E."/>
            <person name="Friedrich M."/>
            <person name="Gordon C.M."/>
            <person name="Jindra M."/>
            <person name="Klingler M."/>
            <person name="Lan Q."/>
            <person name="Lattorff H.M."/>
            <person name="Laudet V."/>
            <person name="von Levetsow C."/>
            <person name="Liu Z."/>
            <person name="Lutz R."/>
            <person name="Lynch J.A."/>
            <person name="da Fonseca R.N."/>
            <person name="Posnien N."/>
            <person name="Reuter R."/>
            <person name="Roth S."/>
            <person name="Savard J."/>
            <person name="Schinko J.B."/>
            <person name="Schmitt C."/>
            <person name="Schoppmeier M."/>
            <person name="Schroder R."/>
            <person name="Shippy T.D."/>
            <person name="Simonnet F."/>
            <person name="Marques-Souza H."/>
            <person name="Tautz D."/>
            <person name="Tomoyasu Y."/>
            <person name="Trauner J."/>
            <person name="Van der Zee M."/>
            <person name="Vervoort M."/>
            <person name="Wittkopp N."/>
            <person name="Wimmer E.A."/>
            <person name="Yang X."/>
            <person name="Jones A.K."/>
            <person name="Sattelle D.B."/>
            <person name="Ebert P.R."/>
            <person name="Nelson D."/>
            <person name="Scott J.G."/>
            <person name="Beeman R.W."/>
            <person name="Muthukrishnan S."/>
            <person name="Kramer K.J."/>
            <person name="Arakane Y."/>
            <person name="Beeman R.W."/>
            <person name="Zhu Q."/>
            <person name="Hogenkamp D."/>
            <person name="Dixit R."/>
            <person name="Oppert B."/>
            <person name="Jiang H."/>
            <person name="Zou Z."/>
            <person name="Marshall J."/>
            <person name="Elpidina E."/>
            <person name="Vinokurov K."/>
            <person name="Oppert C."/>
            <person name="Zou Z."/>
            <person name="Evans J."/>
            <person name="Lu Z."/>
            <person name="Zhao P."/>
            <person name="Sumathipala N."/>
            <person name="Altincicek B."/>
            <person name="Vilcinskas A."/>
            <person name="Williams M."/>
            <person name="Hultmark D."/>
            <person name="Hetru C."/>
            <person name="Jiang H."/>
            <person name="Grimmelikhuijzen C.J."/>
            <person name="Hauser F."/>
            <person name="Cazzamali G."/>
            <person name="Williamson M."/>
            <person name="Park Y."/>
            <person name="Li B."/>
            <person name="Tanaka Y."/>
            <person name="Predel R."/>
            <person name="Neupert S."/>
            <person name="Schachtner J."/>
            <person name="Verleyen P."/>
            <person name="Raible F."/>
            <person name="Bork P."/>
            <person name="Friedrich M."/>
            <person name="Walden K.K."/>
            <person name="Robertson H.M."/>
            <person name="Angeli S."/>
            <person name="Foret S."/>
            <person name="Bucher G."/>
            <person name="Schuetz S."/>
            <person name="Maleszka R."/>
            <person name="Wimmer E.A."/>
            <person name="Beeman R.W."/>
            <person name="Lorenzen M."/>
            <person name="Tomoyasu Y."/>
            <person name="Miller S.C."/>
            <person name="Grossmann D."/>
            <person name="Bucher G."/>
        </authorList>
    </citation>
    <scope>NUCLEOTIDE SEQUENCE [LARGE SCALE GENOMIC DNA]</scope>
    <source>
        <strain evidence="5 6">Georgia GA2</strain>
    </source>
</reference>
<dbReference type="EMBL" id="KQ971376">
    <property type="protein sequence ID" value="EEZ97435.1"/>
    <property type="molecule type" value="Genomic_DNA"/>
</dbReference>
<keyword evidence="6" id="KW-1185">Reference proteome</keyword>
<feature type="domain" description="FLYWCH-type" evidence="4">
    <location>
        <begin position="20"/>
        <end position="79"/>
    </location>
</feature>
<dbReference type="eggNOG" id="ENOG502S0E9">
    <property type="taxonomic scope" value="Eukaryota"/>
</dbReference>
<gene>
    <name evidence="5" type="primary">GLEAN_11266</name>
    <name evidence="5" type="ORF">TcasGA2_TC011266</name>
</gene>
<evidence type="ECO:0000313" key="6">
    <source>
        <dbReference type="Proteomes" id="UP000007266"/>
    </source>
</evidence>
<evidence type="ECO:0000256" key="2">
    <source>
        <dbReference type="ARBA" id="ARBA00022771"/>
    </source>
</evidence>
<accession>D6X3M8</accession>
<keyword evidence="2" id="KW-0863">Zinc-finger</keyword>
<keyword evidence="1" id="KW-0479">Metal-binding</keyword>
<dbReference type="Gene3D" id="2.20.25.240">
    <property type="match status" value="1"/>
</dbReference>
<reference evidence="5 6" key="2">
    <citation type="journal article" date="2010" name="Nucleic Acids Res.">
        <title>BeetleBase in 2010: revisions to provide comprehensive genomic information for Tribolium castaneum.</title>
        <authorList>
            <person name="Kim H.S."/>
            <person name="Murphy T."/>
            <person name="Xia J."/>
            <person name="Caragea D."/>
            <person name="Park Y."/>
            <person name="Beeman R.W."/>
            <person name="Lorenzen M.D."/>
            <person name="Butcher S."/>
            <person name="Manak J.R."/>
            <person name="Brown S.J."/>
        </authorList>
    </citation>
    <scope>GENOME REANNOTATION</scope>
    <source>
        <strain evidence="5 6">Georgia GA2</strain>
    </source>
</reference>
<dbReference type="PhylomeDB" id="D6X3M8"/>
<evidence type="ECO:0000259" key="4">
    <source>
        <dbReference type="Pfam" id="PF04500"/>
    </source>
</evidence>
<keyword evidence="3" id="KW-0862">Zinc</keyword>
<dbReference type="GO" id="GO:0008270">
    <property type="term" value="F:zinc ion binding"/>
    <property type="evidence" value="ECO:0007669"/>
    <property type="project" value="UniProtKB-KW"/>
</dbReference>
<dbReference type="AlphaFoldDB" id="D6X3M8"/>
<dbReference type="STRING" id="7070.D6X3M8"/>
<protein>
    <recommendedName>
        <fullName evidence="4">FLYWCH-type domain-containing protein</fullName>
    </recommendedName>
</protein>
<name>D6X3M8_TRICA</name>
<dbReference type="InterPro" id="IPR007588">
    <property type="entry name" value="Znf_FLYWCH"/>
</dbReference>
<dbReference type="Pfam" id="PF04500">
    <property type="entry name" value="FLYWCH"/>
    <property type="match status" value="1"/>
</dbReference>
<dbReference type="HOGENOM" id="CLU_015060_1_0_1"/>
<sequence length="267" mass="30137">MLKLPTLMRFLEIKIKMITFIKTQRGARKLIFQEYSYNKVKDGPDGKTYWRCDEIPLKYGGTATTDRNNSVFLGQPHNHAPSPTKIAVKRVNSTIKENAVTSPNTPRDLVNSSLEGISDGVKIHLPELKKLQKTVSRKRKNVGAICLVPHSLVEIDIPPRLRRTKTATQENFILSDSGTEDANHIIIFGCTTDVNRLIQCDTWVVDGTFKSAPNLWYQLWVIHGVFFNKTVPFIFAFLPSKSEVIYERALTTVLAKIDAIRPAAELS</sequence>
<dbReference type="Proteomes" id="UP000007266">
    <property type="component" value="Linkage group 10"/>
</dbReference>
<evidence type="ECO:0000256" key="1">
    <source>
        <dbReference type="ARBA" id="ARBA00022723"/>
    </source>
</evidence>
<organism evidence="5 6">
    <name type="scientific">Tribolium castaneum</name>
    <name type="common">Red flour beetle</name>
    <dbReference type="NCBI Taxonomy" id="7070"/>
    <lineage>
        <taxon>Eukaryota</taxon>
        <taxon>Metazoa</taxon>
        <taxon>Ecdysozoa</taxon>
        <taxon>Arthropoda</taxon>
        <taxon>Hexapoda</taxon>
        <taxon>Insecta</taxon>
        <taxon>Pterygota</taxon>
        <taxon>Neoptera</taxon>
        <taxon>Endopterygota</taxon>
        <taxon>Coleoptera</taxon>
        <taxon>Polyphaga</taxon>
        <taxon>Cucujiformia</taxon>
        <taxon>Tenebrionidae</taxon>
        <taxon>Tenebrionidae incertae sedis</taxon>
        <taxon>Tribolium</taxon>
    </lineage>
</organism>
<dbReference type="OMA" id="CENFRRP"/>